<dbReference type="Gene3D" id="1.20.5.470">
    <property type="entry name" value="Single helix bin"/>
    <property type="match status" value="1"/>
</dbReference>
<keyword evidence="6 8" id="KW-0547">Nucleotide-binding</keyword>
<dbReference type="SUPFAM" id="SSF69864">
    <property type="entry name" value="Argininosuccinate synthetase, C-terminal domain"/>
    <property type="match status" value="1"/>
</dbReference>
<feature type="binding site" evidence="8">
    <location>
        <position position="290"/>
    </location>
    <ligand>
        <name>L-citrulline</name>
        <dbReference type="ChEBI" id="CHEBI:57743"/>
    </ligand>
</feature>
<organism evidence="11 12">
    <name type="scientific">Cyanobium gracile UHCC 0139</name>
    <dbReference type="NCBI Taxonomy" id="3110308"/>
    <lineage>
        <taxon>Bacteria</taxon>
        <taxon>Bacillati</taxon>
        <taxon>Cyanobacteriota</taxon>
        <taxon>Cyanophyceae</taxon>
        <taxon>Synechococcales</taxon>
        <taxon>Prochlorococcaceae</taxon>
        <taxon>Cyanobium</taxon>
    </lineage>
</organism>
<dbReference type="PROSITE" id="PS00564">
    <property type="entry name" value="ARGININOSUCCIN_SYN_1"/>
    <property type="match status" value="1"/>
</dbReference>
<evidence type="ECO:0000256" key="6">
    <source>
        <dbReference type="ARBA" id="ARBA00022741"/>
    </source>
</evidence>
<dbReference type="PANTHER" id="PTHR11587">
    <property type="entry name" value="ARGININOSUCCINATE SYNTHASE"/>
    <property type="match status" value="1"/>
</dbReference>
<dbReference type="Pfam" id="PF00764">
    <property type="entry name" value="Arginosuc_synth"/>
    <property type="match status" value="1"/>
</dbReference>
<dbReference type="InterPro" id="IPR018223">
    <property type="entry name" value="Arginosuc_synth_CS"/>
</dbReference>
<feature type="domain" description="Arginosuccinate synthase-like N-terminal" evidence="9">
    <location>
        <begin position="22"/>
        <end position="183"/>
    </location>
</feature>
<dbReference type="EC" id="6.3.4.5" evidence="2 8"/>
<dbReference type="InterPro" id="IPR024074">
    <property type="entry name" value="AS_cat/multimer_dom_body"/>
</dbReference>
<dbReference type="Proteomes" id="UP001304461">
    <property type="component" value="Unassembled WGS sequence"/>
</dbReference>
<evidence type="ECO:0000259" key="9">
    <source>
        <dbReference type="Pfam" id="PF00764"/>
    </source>
</evidence>
<dbReference type="GO" id="GO:0004055">
    <property type="term" value="F:argininosuccinate synthase activity"/>
    <property type="evidence" value="ECO:0007669"/>
    <property type="project" value="UniProtKB-EC"/>
</dbReference>
<comment type="subcellular location">
    <subcellularLocation>
        <location evidence="8">Cytoplasm</location>
    </subcellularLocation>
</comment>
<feature type="binding site" evidence="8">
    <location>
        <position position="145"/>
    </location>
    <ligand>
        <name>L-citrulline</name>
        <dbReference type="ChEBI" id="CHEBI:57743"/>
    </ligand>
</feature>
<evidence type="ECO:0000256" key="8">
    <source>
        <dbReference type="HAMAP-Rule" id="MF_00005"/>
    </source>
</evidence>
<keyword evidence="7 8" id="KW-0067">ATP-binding</keyword>
<comment type="similarity">
    <text evidence="8">Belongs to the argininosuccinate synthase family. Type 1 subfamily.</text>
</comment>
<gene>
    <name evidence="8" type="primary">argG</name>
    <name evidence="11" type="ORF">VB738_02480</name>
</gene>
<dbReference type="HAMAP" id="MF_00005">
    <property type="entry name" value="Arg_succ_synth_type1"/>
    <property type="match status" value="1"/>
</dbReference>
<dbReference type="NCBIfam" id="TIGR00032">
    <property type="entry name" value="argG"/>
    <property type="match status" value="1"/>
</dbReference>
<feature type="binding site" evidence="8">
    <location>
        <position position="278"/>
    </location>
    <ligand>
        <name>L-citrulline</name>
        <dbReference type="ChEBI" id="CHEBI:57743"/>
    </ligand>
</feature>
<keyword evidence="8" id="KW-0963">Cytoplasm</keyword>
<keyword evidence="5 8" id="KW-0028">Amino-acid biosynthesis</keyword>
<dbReference type="InterPro" id="IPR048268">
    <property type="entry name" value="Arginosuc_syn_C"/>
</dbReference>
<comment type="caution">
    <text evidence="8">Lacks conserved residue(s) required for the propagation of feature annotation.</text>
</comment>
<feature type="binding site" evidence="8">
    <location>
        <position position="193"/>
    </location>
    <ligand>
        <name>L-citrulline</name>
        <dbReference type="ChEBI" id="CHEBI:57743"/>
    </ligand>
</feature>
<evidence type="ECO:0000256" key="1">
    <source>
        <dbReference type="ARBA" id="ARBA00004967"/>
    </source>
</evidence>
<feature type="binding site" evidence="8">
    <location>
        <begin position="26"/>
        <end position="34"/>
    </location>
    <ligand>
        <name>ATP</name>
        <dbReference type="ChEBI" id="CHEBI:30616"/>
    </ligand>
</feature>
<evidence type="ECO:0000259" key="10">
    <source>
        <dbReference type="Pfam" id="PF20979"/>
    </source>
</evidence>
<dbReference type="Gene3D" id="3.90.1260.10">
    <property type="entry name" value="Argininosuccinate synthetase, chain A, domain 2"/>
    <property type="match status" value="1"/>
</dbReference>
<dbReference type="CDD" id="cd01999">
    <property type="entry name" value="ASS"/>
    <property type="match status" value="1"/>
</dbReference>
<evidence type="ECO:0000256" key="2">
    <source>
        <dbReference type="ARBA" id="ARBA00012286"/>
    </source>
</evidence>
<feature type="binding site" evidence="8">
    <location>
        <position position="135"/>
    </location>
    <ligand>
        <name>ATP</name>
        <dbReference type="ChEBI" id="CHEBI:30616"/>
    </ligand>
</feature>
<keyword evidence="4 8" id="KW-0436">Ligase</keyword>
<protein>
    <recommendedName>
        <fullName evidence="2 8">Argininosuccinate synthase</fullName>
        <ecNumber evidence="2 8">6.3.4.5</ecNumber>
    </recommendedName>
    <alternativeName>
        <fullName evidence="8">Citrulline--aspartate ligase</fullName>
    </alternativeName>
</protein>
<evidence type="ECO:0000256" key="4">
    <source>
        <dbReference type="ARBA" id="ARBA00022598"/>
    </source>
</evidence>
<feature type="binding site" evidence="8">
    <location>
        <position position="142"/>
    </location>
    <ligand>
        <name>L-aspartate</name>
        <dbReference type="ChEBI" id="CHEBI:29991"/>
    </ligand>
</feature>
<sequence length="418" mass="45438">MATLGQQGAGAEPPVGTPRAERVVLAYSGGVDTSVCIPYLMREWGVKEVITFAADLGQGDELEPIRLKALAAGASRSLVDDLIDPFIREFAFPAIRANALYEGRYPLSTALARPLIARRLVEVAREVGADAVAHGCTGKGNDQVRFDIAIGALAPDLKVLAPAREWGMSREETIAYGERCDIPAPVSKKSPYSIDLNLLGRSIEAGPLEDPMVEPPEEVFAMTRSVADAPAEGQVVEIAFEQGNPVAIDGERLDPVALIRRANALAGAHGFGRLDMIENRVVGIKSREIYETPGLLLLIRAHQELESLTLAADVLRYKRQIEMSWADLVYQGLWFGPLKDALDGFLDRTQATVNGLVRIRLQKGSATVVGRSSASDSLYVPDMATYGAEDLFDHRAAEGFIYVWGMPTRLWAARRRGD</sequence>
<comment type="catalytic activity">
    <reaction evidence="8">
        <text>L-citrulline + L-aspartate + ATP = 2-(N(omega)-L-arginino)succinate + AMP + diphosphate + H(+)</text>
        <dbReference type="Rhea" id="RHEA:10932"/>
        <dbReference type="ChEBI" id="CHEBI:15378"/>
        <dbReference type="ChEBI" id="CHEBI:29991"/>
        <dbReference type="ChEBI" id="CHEBI:30616"/>
        <dbReference type="ChEBI" id="CHEBI:33019"/>
        <dbReference type="ChEBI" id="CHEBI:57472"/>
        <dbReference type="ChEBI" id="CHEBI:57743"/>
        <dbReference type="ChEBI" id="CHEBI:456215"/>
        <dbReference type="EC" id="6.3.4.5"/>
    </reaction>
</comment>
<evidence type="ECO:0000256" key="7">
    <source>
        <dbReference type="ARBA" id="ARBA00022840"/>
    </source>
</evidence>
<evidence type="ECO:0000313" key="12">
    <source>
        <dbReference type="Proteomes" id="UP001304461"/>
    </source>
</evidence>
<comment type="pathway">
    <text evidence="1 8">Amino-acid biosynthesis; L-arginine biosynthesis; L-arginine from L-ornithine and carbamoyl phosphate: step 2/3.</text>
</comment>
<dbReference type="InterPro" id="IPR014729">
    <property type="entry name" value="Rossmann-like_a/b/a_fold"/>
</dbReference>
<dbReference type="PANTHER" id="PTHR11587:SF2">
    <property type="entry name" value="ARGININOSUCCINATE SYNTHASE"/>
    <property type="match status" value="1"/>
</dbReference>
<feature type="binding site" evidence="8">
    <location>
        <position position="54"/>
    </location>
    <ligand>
        <name>ATP</name>
        <dbReference type="ChEBI" id="CHEBI:30616"/>
    </ligand>
</feature>
<feature type="binding site" evidence="8">
    <location>
        <position position="202"/>
    </location>
    <ligand>
        <name>L-citrulline</name>
        <dbReference type="ChEBI" id="CHEBI:57743"/>
    </ligand>
</feature>
<evidence type="ECO:0000256" key="5">
    <source>
        <dbReference type="ARBA" id="ARBA00022605"/>
    </source>
</evidence>
<dbReference type="EMBL" id="JAYGHX010000001">
    <property type="protein sequence ID" value="MEA5390119.1"/>
    <property type="molecule type" value="Genomic_DNA"/>
</dbReference>
<dbReference type="RefSeq" id="WP_323304235.1">
    <property type="nucleotide sequence ID" value="NZ_JAYGHX010000001.1"/>
</dbReference>
<dbReference type="NCBIfam" id="NF001770">
    <property type="entry name" value="PRK00509.1"/>
    <property type="match status" value="1"/>
</dbReference>
<dbReference type="Pfam" id="PF20979">
    <property type="entry name" value="Arginosuc_syn_C"/>
    <property type="match status" value="1"/>
</dbReference>
<evidence type="ECO:0000313" key="11">
    <source>
        <dbReference type="EMBL" id="MEA5390119.1"/>
    </source>
</evidence>
<accession>A0ABU5RQR9</accession>
<keyword evidence="3 8" id="KW-0055">Arginine biosynthesis</keyword>
<feature type="binding site" evidence="8">
    <location>
        <position position="141"/>
    </location>
    <ligand>
        <name>L-citrulline</name>
        <dbReference type="ChEBI" id="CHEBI:57743"/>
    </ligand>
</feature>
<evidence type="ECO:0000256" key="3">
    <source>
        <dbReference type="ARBA" id="ARBA00022571"/>
    </source>
</evidence>
<comment type="caution">
    <text evidence="11">The sequence shown here is derived from an EMBL/GenBank/DDBJ whole genome shotgun (WGS) entry which is preliminary data.</text>
</comment>
<reference evidence="11 12" key="1">
    <citation type="submission" date="2023-12" db="EMBL/GenBank/DDBJ databases">
        <title>Baltic Sea Cyanobacteria.</title>
        <authorList>
            <person name="Delbaje E."/>
            <person name="Fewer D.P."/>
            <person name="Shishido T.K."/>
        </authorList>
    </citation>
    <scope>NUCLEOTIDE SEQUENCE [LARGE SCALE GENOMIC DNA]</scope>
    <source>
        <strain evidence="11 12">UHCC 0139</strain>
    </source>
</reference>
<keyword evidence="12" id="KW-1185">Reference proteome</keyword>
<dbReference type="InterPro" id="IPR048267">
    <property type="entry name" value="Arginosuc_syn_N"/>
</dbReference>
<feature type="domain" description="Arginosuccinate synthase C-terminal" evidence="10">
    <location>
        <begin position="192"/>
        <end position="410"/>
    </location>
</feature>
<feature type="binding site" evidence="8">
    <location>
        <position position="141"/>
    </location>
    <ligand>
        <name>L-aspartate</name>
        <dbReference type="ChEBI" id="CHEBI:29991"/>
    </ligand>
</feature>
<dbReference type="PROSITE" id="PS00565">
    <property type="entry name" value="ARGININOSUCCIN_SYN_2"/>
    <property type="match status" value="1"/>
</dbReference>
<proteinExistence type="inferred from homology"/>
<name>A0ABU5RQR9_9CYAN</name>
<feature type="binding site" evidence="8">
    <location>
        <position position="137"/>
    </location>
    <ligand>
        <name>L-aspartate</name>
        <dbReference type="ChEBI" id="CHEBI:29991"/>
    </ligand>
</feature>
<dbReference type="SUPFAM" id="SSF52402">
    <property type="entry name" value="Adenine nucleotide alpha hydrolases-like"/>
    <property type="match status" value="1"/>
</dbReference>
<dbReference type="InterPro" id="IPR023434">
    <property type="entry name" value="Arginosuc_synth_type_1_subfam"/>
</dbReference>
<comment type="subunit">
    <text evidence="8">Homotetramer.</text>
</comment>
<dbReference type="InterPro" id="IPR001518">
    <property type="entry name" value="Arginosuc_synth"/>
</dbReference>
<feature type="binding site" evidence="8">
    <location>
        <position position="105"/>
    </location>
    <ligand>
        <name>L-citrulline</name>
        <dbReference type="ChEBI" id="CHEBI:57743"/>
    </ligand>
</feature>
<dbReference type="Gene3D" id="3.40.50.620">
    <property type="entry name" value="HUPs"/>
    <property type="match status" value="1"/>
</dbReference>